<feature type="transmembrane region" description="Helical" evidence="1">
    <location>
        <begin position="63"/>
        <end position="84"/>
    </location>
</feature>
<reference evidence="2" key="1">
    <citation type="submission" date="2020-10" db="EMBL/GenBank/DDBJ databases">
        <authorList>
            <person name="Gilroy R."/>
        </authorList>
    </citation>
    <scope>NUCLEOTIDE SEQUENCE</scope>
    <source>
        <strain evidence="2">CHK195-15760</strain>
    </source>
</reference>
<accession>A0A9D1M2J3</accession>
<dbReference type="EMBL" id="DVNH01000056">
    <property type="protein sequence ID" value="HIU52361.1"/>
    <property type="molecule type" value="Genomic_DNA"/>
</dbReference>
<feature type="transmembrane region" description="Helical" evidence="1">
    <location>
        <begin position="169"/>
        <end position="188"/>
    </location>
</feature>
<organism evidence="2 3">
    <name type="scientific">Candidatus Merdicola faecigallinarum</name>
    <dbReference type="NCBI Taxonomy" id="2840862"/>
    <lineage>
        <taxon>Bacteria</taxon>
        <taxon>Bacillati</taxon>
        <taxon>Bacillota</taxon>
        <taxon>Clostridia</taxon>
        <taxon>Candidatus Merdicola</taxon>
    </lineage>
</organism>
<evidence type="ECO:0000256" key="1">
    <source>
        <dbReference type="SAM" id="Phobius"/>
    </source>
</evidence>
<dbReference type="Proteomes" id="UP000824093">
    <property type="component" value="Unassembled WGS sequence"/>
</dbReference>
<feature type="transmembrane region" description="Helical" evidence="1">
    <location>
        <begin position="96"/>
        <end position="116"/>
    </location>
</feature>
<feature type="transmembrane region" description="Helical" evidence="1">
    <location>
        <begin position="195"/>
        <end position="216"/>
    </location>
</feature>
<feature type="transmembrane region" description="Helical" evidence="1">
    <location>
        <begin position="222"/>
        <end position="245"/>
    </location>
</feature>
<keyword evidence="1" id="KW-0472">Membrane</keyword>
<keyword evidence="1" id="KW-1133">Transmembrane helix</keyword>
<name>A0A9D1M2J3_9FIRM</name>
<keyword evidence="1" id="KW-0812">Transmembrane</keyword>
<dbReference type="AlphaFoldDB" id="A0A9D1M2J3"/>
<reference evidence="2" key="2">
    <citation type="journal article" date="2021" name="PeerJ">
        <title>Extensive microbial diversity within the chicken gut microbiome revealed by metagenomics and culture.</title>
        <authorList>
            <person name="Gilroy R."/>
            <person name="Ravi A."/>
            <person name="Getino M."/>
            <person name="Pursley I."/>
            <person name="Horton D.L."/>
            <person name="Alikhan N.F."/>
            <person name="Baker D."/>
            <person name="Gharbi K."/>
            <person name="Hall N."/>
            <person name="Watson M."/>
            <person name="Adriaenssens E.M."/>
            <person name="Foster-Nyarko E."/>
            <person name="Jarju S."/>
            <person name="Secka A."/>
            <person name="Antonio M."/>
            <person name="Oren A."/>
            <person name="Chaudhuri R.R."/>
            <person name="La Ragione R."/>
            <person name="Hildebrand F."/>
            <person name="Pallen M.J."/>
        </authorList>
    </citation>
    <scope>NUCLEOTIDE SEQUENCE</scope>
    <source>
        <strain evidence="2">CHK195-15760</strain>
    </source>
</reference>
<protein>
    <submittedName>
        <fullName evidence="2">Uncharacterized protein</fullName>
    </submittedName>
</protein>
<comment type="caution">
    <text evidence="2">The sequence shown here is derived from an EMBL/GenBank/DDBJ whole genome shotgun (WGS) entry which is preliminary data.</text>
</comment>
<evidence type="ECO:0000313" key="2">
    <source>
        <dbReference type="EMBL" id="HIU52361.1"/>
    </source>
</evidence>
<gene>
    <name evidence="2" type="ORF">IAB70_07130</name>
</gene>
<proteinExistence type="predicted"/>
<sequence length="293" mass="33566">MEIDSTQLTDLITGTLNEIIDNLFSSISNNIYSIMDDITFISEQILSDPNFQKILGSSSSDGILLIANSLLLGFIIYYAIRLFFSYYHQSQIQRPYQFLVRIFLIGIFMNSSYFICEKIIALNHILSSSIRNLGEILFQKSICFSSLISELNAIINIQSQNFDLFSFDGILKCLCYFGLVNLLFSYSLRYIMVQVFVLICPFSILSLSISSTTWFFKAWYKTFFSLLILQSFIAIILLIIFSFNFNENLISKFLYIGGLYSLIKANLYIKELIGGISTEFTVNLTNIKNLLKS</sequence>
<evidence type="ECO:0000313" key="3">
    <source>
        <dbReference type="Proteomes" id="UP000824093"/>
    </source>
</evidence>